<name>A0A7J7MNV2_9MAGN</name>
<accession>A0A7J7MNV2</accession>
<sequence>MTEGNTALIASSRRKKAYGKALLALRIMRTISVTIRLANNPKVNYQKFNIHNQPQRTSRLLTINN</sequence>
<evidence type="ECO:0000313" key="2">
    <source>
        <dbReference type="Proteomes" id="UP000541444"/>
    </source>
</evidence>
<proteinExistence type="predicted"/>
<gene>
    <name evidence="1" type="ORF">GIB67_011298</name>
</gene>
<dbReference type="Proteomes" id="UP000541444">
    <property type="component" value="Unassembled WGS sequence"/>
</dbReference>
<keyword evidence="2" id="KW-1185">Reference proteome</keyword>
<evidence type="ECO:0000313" key="1">
    <source>
        <dbReference type="EMBL" id="KAF6156497.1"/>
    </source>
</evidence>
<dbReference type="AlphaFoldDB" id="A0A7J7MNV2"/>
<comment type="caution">
    <text evidence="1">The sequence shown here is derived from an EMBL/GenBank/DDBJ whole genome shotgun (WGS) entry which is preliminary data.</text>
</comment>
<organism evidence="1 2">
    <name type="scientific">Kingdonia uniflora</name>
    <dbReference type="NCBI Taxonomy" id="39325"/>
    <lineage>
        <taxon>Eukaryota</taxon>
        <taxon>Viridiplantae</taxon>
        <taxon>Streptophyta</taxon>
        <taxon>Embryophyta</taxon>
        <taxon>Tracheophyta</taxon>
        <taxon>Spermatophyta</taxon>
        <taxon>Magnoliopsida</taxon>
        <taxon>Ranunculales</taxon>
        <taxon>Circaeasteraceae</taxon>
        <taxon>Kingdonia</taxon>
    </lineage>
</organism>
<protein>
    <submittedName>
        <fullName evidence="1">Uncharacterized protein</fullName>
    </submittedName>
</protein>
<reference evidence="1 2" key="1">
    <citation type="journal article" date="2020" name="IScience">
        <title>Genome Sequencing of the Endangered Kingdonia uniflora (Circaeasteraceae, Ranunculales) Reveals Potential Mechanisms of Evolutionary Specialization.</title>
        <authorList>
            <person name="Sun Y."/>
            <person name="Deng T."/>
            <person name="Zhang A."/>
            <person name="Moore M.J."/>
            <person name="Landis J.B."/>
            <person name="Lin N."/>
            <person name="Zhang H."/>
            <person name="Zhang X."/>
            <person name="Huang J."/>
            <person name="Zhang X."/>
            <person name="Sun H."/>
            <person name="Wang H."/>
        </authorList>
    </citation>
    <scope>NUCLEOTIDE SEQUENCE [LARGE SCALE GENOMIC DNA]</scope>
    <source>
        <strain evidence="1">TB1705</strain>
        <tissue evidence="1">Leaf</tissue>
    </source>
</reference>
<dbReference type="EMBL" id="JACGCM010001329">
    <property type="protein sequence ID" value="KAF6156497.1"/>
    <property type="molecule type" value="Genomic_DNA"/>
</dbReference>